<evidence type="ECO:0000313" key="15">
    <source>
        <dbReference type="EMBL" id="MFK4752413.1"/>
    </source>
</evidence>
<evidence type="ECO:0000256" key="1">
    <source>
        <dbReference type="ARBA" id="ARBA00002319"/>
    </source>
</evidence>
<dbReference type="NCBIfam" id="TIGR02198">
    <property type="entry name" value="rfaE_dom_I"/>
    <property type="match status" value="1"/>
</dbReference>
<evidence type="ECO:0000256" key="7">
    <source>
        <dbReference type="ARBA" id="ARBA00022777"/>
    </source>
</evidence>
<comment type="subunit">
    <text evidence="12">Homodimer.</text>
</comment>
<feature type="domain" description="Cytidyltransferase-like" evidence="14">
    <location>
        <begin position="344"/>
        <end position="438"/>
    </location>
</feature>
<dbReference type="Gene3D" id="3.40.1190.20">
    <property type="match status" value="1"/>
</dbReference>
<dbReference type="PANTHER" id="PTHR46969:SF1">
    <property type="entry name" value="BIFUNCTIONAL PROTEIN HLDE"/>
    <property type="match status" value="1"/>
</dbReference>
<dbReference type="Pfam" id="PF01467">
    <property type="entry name" value="CTP_transf_like"/>
    <property type="match status" value="1"/>
</dbReference>
<dbReference type="Proteomes" id="UP001620597">
    <property type="component" value="Unassembled WGS sequence"/>
</dbReference>
<feature type="region of interest" description="Ribokinase" evidence="12">
    <location>
        <begin position="1"/>
        <end position="320"/>
    </location>
</feature>
<keyword evidence="16" id="KW-1185">Reference proteome</keyword>
<keyword evidence="4 12" id="KW-0808">Transferase</keyword>
<keyword evidence="5 12" id="KW-0548">Nucleotidyltransferase</keyword>
<comment type="caution">
    <text evidence="15">The sequence shown here is derived from an EMBL/GenBank/DDBJ whole genome shotgun (WGS) entry which is preliminary data.</text>
</comment>
<dbReference type="RefSeq" id="WP_416205690.1">
    <property type="nucleotide sequence ID" value="NZ_JBBKTX010000008.1"/>
</dbReference>
<sequence>MDTKVPDYHQANVLVFGDVMLDRYWQGPTSRISPEAPVPVVRIQDSENRAGGAGNVALNIATLGAHVELLGITGNDDNGRQLSGLLQQAGVSCYFLEHASHPTITKLRIISRQQQLIRLDFEEAFHATDMTTLVETYDQQISQANVVVLSDYGKGALNNPQRLIKSARRANTPVLVDPKGTDFERYRGASLITPNLSEFEAVVGHCPDDETLVAKGRVLIDTYALDAILITRSEKGMTLICQDQPPFHLPTRAREVFDVTGAGDTVISVLAASLAAGCNLQQATILANTGAGIVVGKLGTATVTTEELRAELRSESHQGAGMFDEDSLAILVEEARSRGETLVMTNGCFDILHPGHVQYLKEAKALGDRLLVAVNADDSVSRLKGPSRPINPIDHRMAVLAGLESVDWVVPFAEDTPERLICRLLPDILVKGGDYSVDQIAGGRCVQDNGGEVIILSFKDNCSTSAIVKRIQNSEENKV</sequence>
<dbReference type="InterPro" id="IPR023030">
    <property type="entry name" value="Bifunc_HldE"/>
</dbReference>
<dbReference type="PROSITE" id="PS00583">
    <property type="entry name" value="PFKB_KINASES_1"/>
    <property type="match status" value="1"/>
</dbReference>
<dbReference type="HAMAP" id="MF_01603">
    <property type="entry name" value="HldE"/>
    <property type="match status" value="1"/>
</dbReference>
<keyword evidence="8 12" id="KW-0067">ATP-binding</keyword>
<dbReference type="Gene3D" id="3.40.50.620">
    <property type="entry name" value="HUPs"/>
    <property type="match status" value="1"/>
</dbReference>
<comment type="catalytic activity">
    <reaction evidence="12">
        <text>D-glycero-beta-D-manno-heptose 7-phosphate + ATP = D-glycero-beta-D-manno-heptose 1,7-bisphosphate + ADP + H(+)</text>
        <dbReference type="Rhea" id="RHEA:27473"/>
        <dbReference type="ChEBI" id="CHEBI:15378"/>
        <dbReference type="ChEBI" id="CHEBI:30616"/>
        <dbReference type="ChEBI" id="CHEBI:60204"/>
        <dbReference type="ChEBI" id="CHEBI:60208"/>
        <dbReference type="ChEBI" id="CHEBI:456216"/>
        <dbReference type="EC" id="2.7.1.167"/>
    </reaction>
</comment>
<dbReference type="InterPro" id="IPR002173">
    <property type="entry name" value="Carboh/pur_kinase_PfkB_CS"/>
</dbReference>
<comment type="function">
    <text evidence="2 12">Catalyzes the ADP transfer from ATP to D-glycero-beta-D-manno-heptose 1-phosphate, yielding ADP-D-glycero-beta-D-manno-heptose.</text>
</comment>
<dbReference type="SUPFAM" id="SSF52374">
    <property type="entry name" value="Nucleotidylyl transferase"/>
    <property type="match status" value="1"/>
</dbReference>
<comment type="pathway">
    <text evidence="12">Nucleotide-sugar biosynthesis; ADP-L-glycero-beta-D-manno-heptose biosynthesis; ADP-L-glycero-beta-D-manno-heptose from D-glycero-beta-D-manno-heptose 7-phosphate: step 3/4.</text>
</comment>
<gene>
    <name evidence="12 15" type="primary">hldE</name>
    <name evidence="15" type="ORF">WG929_08330</name>
</gene>
<dbReference type="EMBL" id="JBBKTX010000008">
    <property type="protein sequence ID" value="MFK4752413.1"/>
    <property type="molecule type" value="Genomic_DNA"/>
</dbReference>
<comment type="pathway">
    <text evidence="12">Nucleotide-sugar biosynthesis; ADP-L-glycero-beta-D-manno-heptose biosynthesis; ADP-L-glycero-beta-D-manno-heptose from D-glycero-beta-D-manno-heptose 7-phosphate: step 1/4.</text>
</comment>
<keyword evidence="9 12" id="KW-0511">Multifunctional enzyme</keyword>
<evidence type="ECO:0000256" key="4">
    <source>
        <dbReference type="ARBA" id="ARBA00022679"/>
    </source>
</evidence>
<dbReference type="InterPro" id="IPR011914">
    <property type="entry name" value="RfaE_dom_II"/>
</dbReference>
<feature type="region of interest" description="Cytidylyltransferase" evidence="12">
    <location>
        <begin position="344"/>
        <end position="479"/>
    </location>
</feature>
<reference evidence="15 16" key="1">
    <citation type="submission" date="2024-03" db="EMBL/GenBank/DDBJ databases">
        <title>High-quality draft genome sequence of Oceanobacter sp. wDCs-4.</title>
        <authorList>
            <person name="Dong C."/>
        </authorList>
    </citation>
    <scope>NUCLEOTIDE SEQUENCE [LARGE SCALE GENOMIC DNA]</scope>
    <source>
        <strain evidence="16">wDCs-4</strain>
    </source>
</reference>
<organism evidence="15 16">
    <name type="scientific">Oceanobacter antarcticus</name>
    <dbReference type="NCBI Taxonomy" id="3133425"/>
    <lineage>
        <taxon>Bacteria</taxon>
        <taxon>Pseudomonadati</taxon>
        <taxon>Pseudomonadota</taxon>
        <taxon>Gammaproteobacteria</taxon>
        <taxon>Oceanospirillales</taxon>
        <taxon>Oceanospirillaceae</taxon>
        <taxon>Oceanobacter</taxon>
    </lineage>
</organism>
<dbReference type="Pfam" id="PF00294">
    <property type="entry name" value="PfkB"/>
    <property type="match status" value="1"/>
</dbReference>
<accession>A0ABW8NHH0</accession>
<evidence type="ECO:0000256" key="8">
    <source>
        <dbReference type="ARBA" id="ARBA00022840"/>
    </source>
</evidence>
<dbReference type="PANTHER" id="PTHR46969">
    <property type="entry name" value="BIFUNCTIONAL PROTEIN HLDE"/>
    <property type="match status" value="1"/>
</dbReference>
<proteinExistence type="inferred from homology"/>
<evidence type="ECO:0000256" key="9">
    <source>
        <dbReference type="ARBA" id="ARBA00023268"/>
    </source>
</evidence>
<comment type="similarity">
    <text evidence="12">In the N-terminal section; belongs to the carbohydrate kinase PfkB family.</text>
</comment>
<comment type="function">
    <text evidence="1 12">Catalyzes the phosphorylation of D-glycero-D-manno-heptose 7-phosphate at the C-1 position to selectively form D-glycero-beta-D-manno-heptose-1,7-bisphosphate.</text>
</comment>
<evidence type="ECO:0000259" key="13">
    <source>
        <dbReference type="Pfam" id="PF00294"/>
    </source>
</evidence>
<dbReference type="NCBIfam" id="TIGR00125">
    <property type="entry name" value="cyt_tran_rel"/>
    <property type="match status" value="1"/>
</dbReference>
<dbReference type="InterPro" id="IPR014729">
    <property type="entry name" value="Rossmann-like_a/b/a_fold"/>
</dbReference>
<dbReference type="NCBIfam" id="TIGR02199">
    <property type="entry name" value="rfaE_dom_II"/>
    <property type="match status" value="1"/>
</dbReference>
<dbReference type="InterPro" id="IPR011611">
    <property type="entry name" value="PfkB_dom"/>
</dbReference>
<comment type="pathway">
    <text evidence="3">Bacterial outer membrane biogenesis; LPS core biosynthesis.</text>
</comment>
<dbReference type="InterPro" id="IPR004821">
    <property type="entry name" value="Cyt_trans-like"/>
</dbReference>
<feature type="active site" evidence="12">
    <location>
        <position position="264"/>
    </location>
</feature>
<evidence type="ECO:0000256" key="5">
    <source>
        <dbReference type="ARBA" id="ARBA00022695"/>
    </source>
</evidence>
<dbReference type="CDD" id="cd01172">
    <property type="entry name" value="RfaE_like"/>
    <property type="match status" value="1"/>
</dbReference>
<feature type="binding site" evidence="12">
    <location>
        <begin position="195"/>
        <end position="198"/>
    </location>
    <ligand>
        <name>ATP</name>
        <dbReference type="ChEBI" id="CHEBI:30616"/>
    </ligand>
</feature>
<evidence type="ECO:0000256" key="3">
    <source>
        <dbReference type="ARBA" id="ARBA00004713"/>
    </source>
</evidence>
<evidence type="ECO:0000259" key="14">
    <source>
        <dbReference type="Pfam" id="PF01467"/>
    </source>
</evidence>
<keyword evidence="10 12" id="KW-0119">Carbohydrate metabolism</keyword>
<dbReference type="InterPro" id="IPR011913">
    <property type="entry name" value="RfaE_dom_I"/>
</dbReference>
<protein>
    <recommendedName>
        <fullName evidence="12">Bifunctional protein HldE</fullName>
    </recommendedName>
    <domain>
        <recommendedName>
            <fullName evidence="12">D-beta-D-heptose 7-phosphate kinase</fullName>
            <ecNumber evidence="12">2.7.1.167</ecNumber>
        </recommendedName>
        <alternativeName>
            <fullName evidence="12">D-beta-D-heptose 7-phosphotransferase</fullName>
        </alternativeName>
        <alternativeName>
            <fullName evidence="12">D-glycero-beta-D-manno-heptose-7-phosphate kinase</fullName>
        </alternativeName>
    </domain>
    <domain>
        <recommendedName>
            <fullName evidence="12">D-beta-D-heptose 1-phosphate adenylyltransferase</fullName>
            <ecNumber evidence="12">2.7.7.70</ecNumber>
        </recommendedName>
        <alternativeName>
            <fullName evidence="12">D-glycero-beta-D-manno-heptose 1-phosphate adenylyltransferase</fullName>
        </alternativeName>
    </domain>
</protein>
<comment type="catalytic activity">
    <reaction evidence="11 12">
        <text>D-glycero-beta-D-manno-heptose 1-phosphate + ATP + H(+) = ADP-D-glycero-beta-D-manno-heptose + diphosphate</text>
        <dbReference type="Rhea" id="RHEA:27465"/>
        <dbReference type="ChEBI" id="CHEBI:15378"/>
        <dbReference type="ChEBI" id="CHEBI:30616"/>
        <dbReference type="ChEBI" id="CHEBI:33019"/>
        <dbReference type="ChEBI" id="CHEBI:59967"/>
        <dbReference type="ChEBI" id="CHEBI:61593"/>
        <dbReference type="EC" id="2.7.7.70"/>
    </reaction>
</comment>
<evidence type="ECO:0000256" key="2">
    <source>
        <dbReference type="ARBA" id="ARBA00003753"/>
    </source>
</evidence>
<dbReference type="InterPro" id="IPR029056">
    <property type="entry name" value="Ribokinase-like"/>
</dbReference>
<dbReference type="SUPFAM" id="SSF53613">
    <property type="entry name" value="Ribokinase-like"/>
    <property type="match status" value="1"/>
</dbReference>
<evidence type="ECO:0000256" key="12">
    <source>
        <dbReference type="HAMAP-Rule" id="MF_01603"/>
    </source>
</evidence>
<comment type="similarity">
    <text evidence="12">In the C-terminal section; belongs to the cytidylyltransferase family.</text>
</comment>
<keyword evidence="7 12" id="KW-0418">Kinase</keyword>
<dbReference type="EC" id="2.7.1.167" evidence="12"/>
<dbReference type="EC" id="2.7.7.70" evidence="12"/>
<name>A0ABW8NHH0_9GAMM</name>
<keyword evidence="6 12" id="KW-0547">Nucleotide-binding</keyword>
<dbReference type="GO" id="GO:0033785">
    <property type="term" value="F:heptose 7-phosphate kinase activity"/>
    <property type="evidence" value="ECO:0007669"/>
    <property type="project" value="UniProtKB-EC"/>
</dbReference>
<evidence type="ECO:0000256" key="10">
    <source>
        <dbReference type="ARBA" id="ARBA00023277"/>
    </source>
</evidence>
<dbReference type="NCBIfam" id="NF008454">
    <property type="entry name" value="PRK11316.1"/>
    <property type="match status" value="1"/>
</dbReference>
<evidence type="ECO:0000313" key="16">
    <source>
        <dbReference type="Proteomes" id="UP001620597"/>
    </source>
</evidence>
<feature type="domain" description="Carbohydrate kinase PfkB" evidence="13">
    <location>
        <begin position="11"/>
        <end position="302"/>
    </location>
</feature>
<dbReference type="GO" id="GO:0016779">
    <property type="term" value="F:nucleotidyltransferase activity"/>
    <property type="evidence" value="ECO:0007669"/>
    <property type="project" value="UniProtKB-KW"/>
</dbReference>
<evidence type="ECO:0000256" key="6">
    <source>
        <dbReference type="ARBA" id="ARBA00022741"/>
    </source>
</evidence>
<evidence type="ECO:0000256" key="11">
    <source>
        <dbReference type="ARBA" id="ARBA00047428"/>
    </source>
</evidence>